<keyword evidence="4" id="KW-1185">Reference proteome</keyword>
<dbReference type="InterPro" id="IPR032790">
    <property type="entry name" value="GDE_C"/>
</dbReference>
<accession>A0ABQ9YF71</accession>
<evidence type="ECO:0000256" key="1">
    <source>
        <dbReference type="SAM" id="MobiDB-lite"/>
    </source>
</evidence>
<dbReference type="Proteomes" id="UP001281761">
    <property type="component" value="Unassembled WGS sequence"/>
</dbReference>
<organism evidence="3 4">
    <name type="scientific">Blattamonas nauphoetae</name>
    <dbReference type="NCBI Taxonomy" id="2049346"/>
    <lineage>
        <taxon>Eukaryota</taxon>
        <taxon>Metamonada</taxon>
        <taxon>Preaxostyla</taxon>
        <taxon>Oxymonadida</taxon>
        <taxon>Blattamonas</taxon>
    </lineage>
</organism>
<feature type="domain" description="Glycogen debranching enzyme C-terminal" evidence="2">
    <location>
        <begin position="138"/>
        <end position="172"/>
    </location>
</feature>
<proteinExistence type="predicted"/>
<reference evidence="3 4" key="1">
    <citation type="journal article" date="2022" name="bioRxiv">
        <title>Genomics of Preaxostyla Flagellates Illuminates Evolutionary Transitions and the Path Towards Mitochondrial Loss.</title>
        <authorList>
            <person name="Novak L.V.F."/>
            <person name="Treitli S.C."/>
            <person name="Pyrih J."/>
            <person name="Halakuc P."/>
            <person name="Pipaliya S.V."/>
            <person name="Vacek V."/>
            <person name="Brzon O."/>
            <person name="Soukal P."/>
            <person name="Eme L."/>
            <person name="Dacks J.B."/>
            <person name="Karnkowska A."/>
            <person name="Elias M."/>
            <person name="Hampl V."/>
        </authorList>
    </citation>
    <scope>NUCLEOTIDE SEQUENCE [LARGE SCALE GENOMIC DNA]</scope>
    <source>
        <strain evidence="3">NAU3</strain>
        <tissue evidence="3">Gut</tissue>
    </source>
</reference>
<protein>
    <recommendedName>
        <fullName evidence="2">Glycogen debranching enzyme C-terminal domain-containing protein</fullName>
    </recommendedName>
</protein>
<comment type="caution">
    <text evidence="3">The sequence shown here is derived from an EMBL/GenBank/DDBJ whole genome shotgun (WGS) entry which is preliminary data.</text>
</comment>
<feature type="compositionally biased region" description="Basic and acidic residues" evidence="1">
    <location>
        <begin position="1"/>
        <end position="41"/>
    </location>
</feature>
<evidence type="ECO:0000313" key="4">
    <source>
        <dbReference type="Proteomes" id="UP001281761"/>
    </source>
</evidence>
<name>A0ABQ9YF71_9EUKA</name>
<evidence type="ECO:0000259" key="2">
    <source>
        <dbReference type="Pfam" id="PF06202"/>
    </source>
</evidence>
<evidence type="ECO:0000313" key="3">
    <source>
        <dbReference type="EMBL" id="KAK2962333.1"/>
    </source>
</evidence>
<gene>
    <name evidence="3" type="ORF">BLNAU_2576</name>
</gene>
<sequence>MTEEERRRREEEEMRQSEMDEQQRREAVQWRLEEEERRREEESDDAGSVYPLVNTTASVTSSQFSCYSLGAINMEGGNLTIFTSLFSDNSPNHYLFPSACRNIHCSDEGQVKFGSLHGGDEISTSSFKHEGQDIHTRNDRNPWLSLPELTQVNGGFCPASCQFQAWSTSCTLAALYDAAILR</sequence>
<dbReference type="EMBL" id="JARBJD010000011">
    <property type="protein sequence ID" value="KAK2962333.1"/>
    <property type="molecule type" value="Genomic_DNA"/>
</dbReference>
<dbReference type="Pfam" id="PF06202">
    <property type="entry name" value="GDE_C"/>
    <property type="match status" value="1"/>
</dbReference>
<feature type="region of interest" description="Disordered" evidence="1">
    <location>
        <begin position="1"/>
        <end position="48"/>
    </location>
</feature>